<name>A0A3M0G4I0_9FLAO</name>
<comment type="caution">
    <text evidence="9">The sequence shown here is derived from an EMBL/GenBank/DDBJ whole genome shotgun (WGS) entry which is preliminary data.</text>
</comment>
<evidence type="ECO:0000256" key="6">
    <source>
        <dbReference type="SAM" id="Phobius"/>
    </source>
</evidence>
<dbReference type="AlphaFoldDB" id="A0A3M0G4I0"/>
<evidence type="ECO:0000256" key="5">
    <source>
        <dbReference type="ARBA" id="ARBA00023136"/>
    </source>
</evidence>
<organism evidence="9 10">
    <name type="scientific">Dokdonia sinensis</name>
    <dbReference type="NCBI Taxonomy" id="2479847"/>
    <lineage>
        <taxon>Bacteria</taxon>
        <taxon>Pseudomonadati</taxon>
        <taxon>Bacteroidota</taxon>
        <taxon>Flavobacteriia</taxon>
        <taxon>Flavobacteriales</taxon>
        <taxon>Flavobacteriaceae</taxon>
        <taxon>Dokdonia</taxon>
    </lineage>
</organism>
<evidence type="ECO:0000256" key="1">
    <source>
        <dbReference type="ARBA" id="ARBA00004651"/>
    </source>
</evidence>
<feature type="domain" description="MacB-like periplasmic core" evidence="8">
    <location>
        <begin position="20"/>
        <end position="250"/>
    </location>
</feature>
<evidence type="ECO:0000313" key="10">
    <source>
        <dbReference type="Proteomes" id="UP000281985"/>
    </source>
</evidence>
<dbReference type="GO" id="GO:0022857">
    <property type="term" value="F:transmembrane transporter activity"/>
    <property type="evidence" value="ECO:0007669"/>
    <property type="project" value="TreeGrafter"/>
</dbReference>
<dbReference type="RefSeq" id="WP_121917978.1">
    <property type="nucleotide sequence ID" value="NZ_REFV01000012.1"/>
</dbReference>
<sequence>MISNYFKIAWRNLWKHKVFSAINIISLSIGLSAAFVIGMMVYYDFTFDTFHKDGDRIYRIVSDFESPDGLSYNPGVPIPLRLTAKTDLPGIEAAGYFYTWNANSVKSKSMDEEFKRPTFMVFAEADYFDIFTYKWLAGTKEGLFKNPNEVVLSQKRAQRYFPNQEPSDIIGKELVYNDSIRTVVKGVVANFDKRTDIVFEEFISLPTAIQTGQKDAVVDGQWGWTNSSSQVFVKLTPAARIELIERELEEISLKNRDKYAKEFNQKQYFKLQPLSDIHFNENYGIYDYNQEQANKETLVGLAIVALFLLLLGCVNFINLNTAQAAQRAKEIGIRKTLGGSKKQLIAQFLGETFILTLIATIVSIILAIWLLQVFSDFVPAQFDISLLLNPIVITAIIVLLVIVTILSGFYPSLVLSRFQPAKVLKGQEVSAGDKNNLRKFLTVFQFSIAQIFIIATLLVSKQIYFLMSQDMGFKTTAIAYIQTPWSDAGITKKQVLANAIKTIPGLKDVSLGGSPPASFSEHSGGMQLLDGDKDIRMEVELIYGDHRYLELYDIQLLAGRKPLNDTINEFVINQTGLEKFGFQNPHDIIGKTLKRDGEDIEIVGVMSDFNQRSLRSGVSPMVFSGDLQRSWRSMYKNVHLSLPASDTESWQKILASVEGKYLSIYPEAQFKVQFMDETIARFYAREQRISNLLNWSTGLSVVISCLGLFGLVIHTTERRTKEIGIRKVLGASLLQLNTLLCKDFLILVGIAFIIALPLAYLGIKSWLQDYAYKTEMSWWVFALSGIAMVVVALVIMSIRTISTAMKNPVESLKTE</sequence>
<accession>A0A3M0G4I0</accession>
<feature type="transmembrane region" description="Helical" evidence="6">
    <location>
        <begin position="344"/>
        <end position="371"/>
    </location>
</feature>
<dbReference type="InterPro" id="IPR025857">
    <property type="entry name" value="MacB_PCD"/>
</dbReference>
<protein>
    <submittedName>
        <fullName evidence="9">FtsX-like permease family protein</fullName>
    </submittedName>
</protein>
<dbReference type="EMBL" id="REFV01000012">
    <property type="protein sequence ID" value="RMB57122.1"/>
    <property type="molecule type" value="Genomic_DNA"/>
</dbReference>
<dbReference type="PANTHER" id="PTHR30572">
    <property type="entry name" value="MEMBRANE COMPONENT OF TRANSPORTER-RELATED"/>
    <property type="match status" value="1"/>
</dbReference>
<feature type="transmembrane region" description="Helical" evidence="6">
    <location>
        <begin position="298"/>
        <end position="319"/>
    </location>
</feature>
<dbReference type="PANTHER" id="PTHR30572:SF18">
    <property type="entry name" value="ABC-TYPE MACROLIDE FAMILY EXPORT SYSTEM PERMEASE COMPONENT 2"/>
    <property type="match status" value="1"/>
</dbReference>
<evidence type="ECO:0000256" key="4">
    <source>
        <dbReference type="ARBA" id="ARBA00022989"/>
    </source>
</evidence>
<keyword evidence="4 6" id="KW-1133">Transmembrane helix</keyword>
<feature type="transmembrane region" description="Helical" evidence="6">
    <location>
        <begin position="391"/>
        <end position="415"/>
    </location>
</feature>
<feature type="transmembrane region" description="Helical" evidence="6">
    <location>
        <begin position="744"/>
        <end position="763"/>
    </location>
</feature>
<gene>
    <name evidence="9" type="ORF">EAX61_12185</name>
</gene>
<evidence type="ECO:0000259" key="8">
    <source>
        <dbReference type="Pfam" id="PF12704"/>
    </source>
</evidence>
<keyword evidence="5 6" id="KW-0472">Membrane</keyword>
<feature type="transmembrane region" description="Helical" evidence="6">
    <location>
        <begin position="692"/>
        <end position="713"/>
    </location>
</feature>
<keyword evidence="3 6" id="KW-0812">Transmembrane</keyword>
<feature type="transmembrane region" description="Helical" evidence="6">
    <location>
        <begin position="440"/>
        <end position="459"/>
    </location>
</feature>
<feature type="transmembrane region" description="Helical" evidence="6">
    <location>
        <begin position="21"/>
        <end position="43"/>
    </location>
</feature>
<feature type="transmembrane region" description="Helical" evidence="6">
    <location>
        <begin position="778"/>
        <end position="798"/>
    </location>
</feature>
<dbReference type="Pfam" id="PF02687">
    <property type="entry name" value="FtsX"/>
    <property type="match status" value="2"/>
</dbReference>
<evidence type="ECO:0000256" key="2">
    <source>
        <dbReference type="ARBA" id="ARBA00022475"/>
    </source>
</evidence>
<proteinExistence type="predicted"/>
<evidence type="ECO:0000313" key="9">
    <source>
        <dbReference type="EMBL" id="RMB57122.1"/>
    </source>
</evidence>
<comment type="subcellular location">
    <subcellularLocation>
        <location evidence="1">Cell membrane</location>
        <topology evidence="1">Multi-pass membrane protein</topology>
    </subcellularLocation>
</comment>
<dbReference type="InterPro" id="IPR003838">
    <property type="entry name" value="ABC3_permease_C"/>
</dbReference>
<keyword evidence="2" id="KW-1003">Cell membrane</keyword>
<reference evidence="9 10" key="1">
    <citation type="submission" date="2018-10" db="EMBL/GenBank/DDBJ databases">
        <title>Dokdonia luteus sp. nov., isolated from sea water.</title>
        <authorList>
            <person name="Zhou L.Y."/>
            <person name="Du Z.J."/>
        </authorList>
    </citation>
    <scope>NUCLEOTIDE SEQUENCE [LARGE SCALE GENOMIC DNA]</scope>
    <source>
        <strain evidence="9 10">SH27</strain>
    </source>
</reference>
<evidence type="ECO:0000259" key="7">
    <source>
        <dbReference type="Pfam" id="PF02687"/>
    </source>
</evidence>
<keyword evidence="10" id="KW-1185">Reference proteome</keyword>
<evidence type="ECO:0000256" key="3">
    <source>
        <dbReference type="ARBA" id="ARBA00022692"/>
    </source>
</evidence>
<feature type="domain" description="ABC3 transporter permease C-terminal" evidence="7">
    <location>
        <begin position="699"/>
        <end position="798"/>
    </location>
</feature>
<dbReference type="Proteomes" id="UP000281985">
    <property type="component" value="Unassembled WGS sequence"/>
</dbReference>
<dbReference type="Pfam" id="PF12704">
    <property type="entry name" value="MacB_PCD"/>
    <property type="match status" value="1"/>
</dbReference>
<feature type="domain" description="ABC3 transporter permease C-terminal" evidence="7">
    <location>
        <begin position="303"/>
        <end position="420"/>
    </location>
</feature>
<dbReference type="InterPro" id="IPR050250">
    <property type="entry name" value="Macrolide_Exporter_MacB"/>
</dbReference>
<dbReference type="OrthoDB" id="5933722at2"/>
<dbReference type="GO" id="GO:0005886">
    <property type="term" value="C:plasma membrane"/>
    <property type="evidence" value="ECO:0007669"/>
    <property type="project" value="UniProtKB-SubCell"/>
</dbReference>